<evidence type="ECO:0000313" key="3">
    <source>
        <dbReference type="Proteomes" id="UP000250235"/>
    </source>
</evidence>
<organism evidence="2 3">
    <name type="scientific">Dorcoceras hygrometricum</name>
    <dbReference type="NCBI Taxonomy" id="472368"/>
    <lineage>
        <taxon>Eukaryota</taxon>
        <taxon>Viridiplantae</taxon>
        <taxon>Streptophyta</taxon>
        <taxon>Embryophyta</taxon>
        <taxon>Tracheophyta</taxon>
        <taxon>Spermatophyta</taxon>
        <taxon>Magnoliopsida</taxon>
        <taxon>eudicotyledons</taxon>
        <taxon>Gunneridae</taxon>
        <taxon>Pentapetalae</taxon>
        <taxon>asterids</taxon>
        <taxon>lamiids</taxon>
        <taxon>Lamiales</taxon>
        <taxon>Gesneriaceae</taxon>
        <taxon>Didymocarpoideae</taxon>
        <taxon>Trichosporeae</taxon>
        <taxon>Loxocarpinae</taxon>
        <taxon>Dorcoceras</taxon>
    </lineage>
</organism>
<dbReference type="AlphaFoldDB" id="A0A2Z7AXX0"/>
<gene>
    <name evidence="2" type="ORF">F511_07181</name>
</gene>
<keyword evidence="3" id="KW-1185">Reference proteome</keyword>
<protein>
    <submittedName>
        <fullName evidence="2">Uncharacterized protein</fullName>
    </submittedName>
</protein>
<dbReference type="Proteomes" id="UP000250235">
    <property type="component" value="Unassembled WGS sequence"/>
</dbReference>
<evidence type="ECO:0000313" key="2">
    <source>
        <dbReference type="EMBL" id="KZV24082.1"/>
    </source>
</evidence>
<proteinExistence type="predicted"/>
<sequence length="204" mass="22849">MLTTDRAHKQIPLIKHITLSLAIQISHTNQLLHFPQLSLKQIAPLQHRRNDKLSPKLSITNNPRPKLKPQPALIWSDNHEQLSPNLKSLNDAAQHQRSISSSKILELFASMLLSQKYPTKEKLVFHSDQLVPDLIHAKPDTKITNSLPRTIFASDSPTLINSTAQNHGNQINLHTSTSTVSADQLSATVLSNQLALHKLARYTQ</sequence>
<feature type="region of interest" description="Disordered" evidence="1">
    <location>
        <begin position="50"/>
        <end position="71"/>
    </location>
</feature>
<accession>A0A2Z7AXX0</accession>
<dbReference type="EMBL" id="KV012922">
    <property type="protein sequence ID" value="KZV24082.1"/>
    <property type="molecule type" value="Genomic_DNA"/>
</dbReference>
<evidence type="ECO:0000256" key="1">
    <source>
        <dbReference type="SAM" id="MobiDB-lite"/>
    </source>
</evidence>
<name>A0A2Z7AXX0_9LAMI</name>
<reference evidence="2 3" key="1">
    <citation type="journal article" date="2015" name="Proc. Natl. Acad. Sci. U.S.A.">
        <title>The resurrection genome of Boea hygrometrica: A blueprint for survival of dehydration.</title>
        <authorList>
            <person name="Xiao L."/>
            <person name="Yang G."/>
            <person name="Zhang L."/>
            <person name="Yang X."/>
            <person name="Zhao S."/>
            <person name="Ji Z."/>
            <person name="Zhou Q."/>
            <person name="Hu M."/>
            <person name="Wang Y."/>
            <person name="Chen M."/>
            <person name="Xu Y."/>
            <person name="Jin H."/>
            <person name="Xiao X."/>
            <person name="Hu G."/>
            <person name="Bao F."/>
            <person name="Hu Y."/>
            <person name="Wan P."/>
            <person name="Li L."/>
            <person name="Deng X."/>
            <person name="Kuang T."/>
            <person name="Xiang C."/>
            <person name="Zhu J.K."/>
            <person name="Oliver M.J."/>
            <person name="He Y."/>
        </authorList>
    </citation>
    <scope>NUCLEOTIDE SEQUENCE [LARGE SCALE GENOMIC DNA]</scope>
    <source>
        <strain evidence="3">cv. XS01</strain>
    </source>
</reference>